<dbReference type="Proteomes" id="UP000648239">
    <property type="component" value="Unassembled WGS sequence"/>
</dbReference>
<dbReference type="GO" id="GO:0008305">
    <property type="term" value="C:integrin complex"/>
    <property type="evidence" value="ECO:0007669"/>
    <property type="project" value="InterPro"/>
</dbReference>
<keyword evidence="2" id="KW-0677">Repeat</keyword>
<dbReference type="InterPro" id="IPR000413">
    <property type="entry name" value="Integrin_alpha"/>
</dbReference>
<dbReference type="InterPro" id="IPR013517">
    <property type="entry name" value="FG-GAP"/>
</dbReference>
<feature type="non-terminal residue" evidence="5">
    <location>
        <position position="2113"/>
    </location>
</feature>
<reference evidence="5 6" key="1">
    <citation type="submission" date="2020-08" db="EMBL/GenBank/DDBJ databases">
        <title>Acidobacteriota in marine sediments use diverse sulfur dissimilation pathways.</title>
        <authorList>
            <person name="Wasmund K."/>
        </authorList>
    </citation>
    <scope>NUCLEOTIDE SEQUENCE [LARGE SCALE GENOMIC DNA]</scope>
    <source>
        <strain evidence="5">MAG AM4</strain>
    </source>
</reference>
<feature type="chain" id="PRO_5035163059" evidence="4">
    <location>
        <begin position="25"/>
        <end position="2113"/>
    </location>
</feature>
<dbReference type="GO" id="GO:0009897">
    <property type="term" value="C:external side of plasma membrane"/>
    <property type="evidence" value="ECO:0007669"/>
    <property type="project" value="TreeGrafter"/>
</dbReference>
<dbReference type="GO" id="GO:0033627">
    <property type="term" value="P:cell adhesion mediated by integrin"/>
    <property type="evidence" value="ECO:0007669"/>
    <property type="project" value="TreeGrafter"/>
</dbReference>
<gene>
    <name evidence="5" type="ORF">IFK94_11125</name>
</gene>
<evidence type="ECO:0000313" key="6">
    <source>
        <dbReference type="Proteomes" id="UP000648239"/>
    </source>
</evidence>
<evidence type="ECO:0000256" key="4">
    <source>
        <dbReference type="SAM" id="SignalP"/>
    </source>
</evidence>
<dbReference type="InterPro" id="IPR021655">
    <property type="entry name" value="Put_metal-bd"/>
</dbReference>
<proteinExistence type="predicted"/>
<dbReference type="PRINTS" id="PR01185">
    <property type="entry name" value="INTEGRINA"/>
</dbReference>
<dbReference type="Gene3D" id="2.130.10.130">
    <property type="entry name" value="Integrin alpha, N-terminal"/>
    <property type="match status" value="7"/>
</dbReference>
<dbReference type="GO" id="GO:0005178">
    <property type="term" value="F:integrin binding"/>
    <property type="evidence" value="ECO:0007669"/>
    <property type="project" value="TreeGrafter"/>
</dbReference>
<comment type="caution">
    <text evidence="5">The sequence shown here is derived from an EMBL/GenBank/DDBJ whole genome shotgun (WGS) entry which is preliminary data.</text>
</comment>
<name>A0A8J6Y976_9BACT</name>
<dbReference type="GO" id="GO:0098609">
    <property type="term" value="P:cell-cell adhesion"/>
    <property type="evidence" value="ECO:0007669"/>
    <property type="project" value="TreeGrafter"/>
</dbReference>
<protein>
    <submittedName>
        <fullName evidence="5">FG-GAP repeat protein</fullName>
    </submittedName>
</protein>
<dbReference type="PROSITE" id="PS51470">
    <property type="entry name" value="FG_GAP"/>
    <property type="match status" value="13"/>
</dbReference>
<feature type="signal peptide" evidence="4">
    <location>
        <begin position="1"/>
        <end position="24"/>
    </location>
</feature>
<dbReference type="EMBL" id="JACXWD010000038">
    <property type="protein sequence ID" value="MBD3868666.1"/>
    <property type="molecule type" value="Genomic_DNA"/>
</dbReference>
<dbReference type="InterPro" id="IPR013519">
    <property type="entry name" value="Int_alpha_beta-p"/>
</dbReference>
<dbReference type="PANTHER" id="PTHR23220">
    <property type="entry name" value="INTEGRIN ALPHA"/>
    <property type="match status" value="1"/>
</dbReference>
<sequence>MNRLSNCLLAVICLYMMAGGVAVAQQETIYRFAPGQDGNWQAPNRFHRFSVQIGADRISLHDPSGLDGSPVLTLDFVAVSAGSHRQVPGIPRVAVSGSRVERFFDGFSDWYINDRKGLKQGFTIGARPTGDSTGLLTLHFAIGGSLSAFPAPDGSSVVFRNSTGRAIYHYGELVVFDATGQVLPSYFDFENGRLAIRVDDAEAVYPITVDPLLTSSSWSLDGNKSGGSFGEAVATAGDVNGDGFSDLLVGAPGWADAQTGEGRVYLYLGSSAGLSSTPAWSVDADQAGAALGTAVSTAGDVNGDGYDDFLVSAPGYDGAFADEGRVFLYLGSATGPSVTADWSADGGQSGSDFGAALSFAGDVDGDGYDDVLIGAPGHDGTWVDEGRAHLFPGSATGPAASASWTADGGQTGAAWGATVAGAGDLNGDGFADLAVGSPLFDAPAVDAGQIAVFLGSLGGPAAVADWTVNGDQAGGRLGDGLASIGDSDGDGYADLAAAAPLYDTPVVNAGRVYLFSGGSAVPFGPASWTADGSQTAEQFGSSLAAAGDTNGDGYADLAIGAPAYDAVGTGEGRAVLYEGSGAGLQALPAWNSIGDQDGAAFGTAVTSAGDVNGDGFGDLAVGAPLYDVVTGNNEGNAVVYLGTAGLVATSPDWNVQPHKTNNEFAIEVDMAGDVNGDGYTDLIIGSPWFNTGLTEMGRVLIYHGSPNGPPATESWVVWGTQEEQDFGHSVSHAGDVNGDGYDDVIIGSPFYDNPELDEGRAFLFLGSPTGVELTPSWSYDSNQAGGEFGFSVSNAGDVNGDGFADVLVGAPGFDNGVSNSGRAYLFLGSPSGLSTVPNWSYQATADTEQFGYSVSLAGDVNADGYGDIIIGARRAPGNGRAYVFHGSPTGPSLVPDWSKGDIGGQFGVHVDTAGDVNGDSFSDVVVGAYQYNNEGKAFVFHGSAAGLSTTEAWSATGGQAGSQFGVAVSAAGDINHDGFSDIVIGSKKYDNPEIDEGRAYVYLGSATGLAAGPAWTLEIDSAGANLGNSVSEAGDVNGDGFDDLLVAADQWTNLAINEGRADLFYGGASNGLSRLPRQARSDDSAPISLGGRSDSQSGFRLKALGRTPAGRDRIRFVWEIEPIGTPFDGLGLSESLTMETAAPTASGSFVPFNEPISGLNPVTAYHWRVRIVSDNPLFPRSPWLTMPGNTIAELELRTDGCTDNDGDGYGATGHASCPQGATPDCDDTNAAVYPGATEVCDGVNNDCSDPGWPDTTGGIDENLDGDNYSTCQGDCEDTDPTINPGATEITCDSIDQNCNGIADDTPDTDGDTFTVCTDCDDANAAVYPGAAEVCDGVNNDCDDPSWPGTTGGIEEDLDTDNYSVCQGDCVDTNPAINPGAAEIFCDTIDQNCNGLADDSPDVDGDTYSVCDGDCNDTNPAINPGATEITCDLEDQNCNGDIDEDPDADIDGYGRCSGDCDDADPAINPGAAEIFCDSIDQNCNGFEDDAPLTDTDGDTYTYCLDCDDTDPAINPGAAEITCNGIDENCNGPADDTRDLDDDTYSVCVDCDDTDPAINPGAAEITCNGIDDNCNGADDEAPDVDGDTYGLCSGDCDDSDPAINPGAAELTCNGIDENCNGTADDAPDVDGDTYSICTGDCNDTDPAVHPGMVEITCNAVDDNCNGLTDDTPDGDGDTYSICVDCDDTNPLINPAGSEITCNGIDENCNGALDDTPDGDGDTYSECDDCNDADPAINPGATEITCNGIDENCNGAADDTPNVDGDAYTICDGDCDDTNPAINPGVTEITCNGIDENCSGPADDEPDADGDTYSTCVDCDDANPAINPGATEIACNSTDENCNGALDDEPDTDGDTYSDCIDCDITDPAINPGATEITCNGIDENCTGPVDDEPDVDGDTFSVCNDCDDTDPLINPGATEITCNAIDENCNGALDDEPDVDGDTFSACVDCDDTDPAINPAATEITCNAIDENCNGAADDTPDVDGDTFTVCAGDCDDTDPAINPGAAEITCNAIDENCNGALDDEPDTDADTYSDCIDCDINDPAINPGATEITCNAIDENCNGALDDEPDTDADTYSDCIDCDINDPAINPGATEITCNGIDENCNGPADDTPD</sequence>
<keyword evidence="3" id="KW-0325">Glycoprotein</keyword>
<dbReference type="SUPFAM" id="SSF69318">
    <property type="entry name" value="Integrin alpha N-terminal domain"/>
    <property type="match status" value="3"/>
</dbReference>
<evidence type="ECO:0000256" key="1">
    <source>
        <dbReference type="ARBA" id="ARBA00022729"/>
    </source>
</evidence>
<dbReference type="PANTHER" id="PTHR23220:SF122">
    <property type="entry name" value="INTEGRIN ALPHA-PS1"/>
    <property type="match status" value="1"/>
</dbReference>
<evidence type="ECO:0000256" key="2">
    <source>
        <dbReference type="ARBA" id="ARBA00022737"/>
    </source>
</evidence>
<dbReference type="GO" id="GO:0007229">
    <property type="term" value="P:integrin-mediated signaling pathway"/>
    <property type="evidence" value="ECO:0007669"/>
    <property type="project" value="TreeGrafter"/>
</dbReference>
<dbReference type="Pfam" id="PF01839">
    <property type="entry name" value="FG-GAP"/>
    <property type="match status" value="14"/>
</dbReference>
<dbReference type="GO" id="GO:0007160">
    <property type="term" value="P:cell-matrix adhesion"/>
    <property type="evidence" value="ECO:0007669"/>
    <property type="project" value="TreeGrafter"/>
</dbReference>
<dbReference type="Pfam" id="PF11617">
    <property type="entry name" value="Cu-binding_MopE"/>
    <property type="match status" value="20"/>
</dbReference>
<keyword evidence="1 4" id="KW-0732">Signal</keyword>
<accession>A0A8J6Y976</accession>
<organism evidence="5 6">
    <name type="scientific">Candidatus Polarisedimenticola svalbardensis</name>
    <dbReference type="NCBI Taxonomy" id="2886004"/>
    <lineage>
        <taxon>Bacteria</taxon>
        <taxon>Pseudomonadati</taxon>
        <taxon>Acidobacteriota</taxon>
        <taxon>Candidatus Polarisedimenticolia</taxon>
        <taxon>Candidatus Polarisedimenticolales</taxon>
        <taxon>Candidatus Polarisedimenticolaceae</taxon>
        <taxon>Candidatus Polarisedimenticola</taxon>
    </lineage>
</organism>
<dbReference type="InterPro" id="IPR028994">
    <property type="entry name" value="Integrin_alpha_N"/>
</dbReference>
<evidence type="ECO:0000256" key="3">
    <source>
        <dbReference type="ARBA" id="ARBA00023180"/>
    </source>
</evidence>
<dbReference type="SMART" id="SM00191">
    <property type="entry name" value="Int_alpha"/>
    <property type="match status" value="14"/>
</dbReference>
<evidence type="ECO:0000313" key="5">
    <source>
        <dbReference type="EMBL" id="MBD3868666.1"/>
    </source>
</evidence>